<dbReference type="EMBL" id="FZMO01000159">
    <property type="protein sequence ID" value="SNQ48370.1"/>
    <property type="molecule type" value="Genomic_DNA"/>
</dbReference>
<name>A0A2I2KRT4_9ACTN</name>
<dbReference type="Pfam" id="PF00144">
    <property type="entry name" value="Beta-lactamase"/>
    <property type="match status" value="1"/>
</dbReference>
<dbReference type="Proteomes" id="UP000234331">
    <property type="component" value="Unassembled WGS sequence"/>
</dbReference>
<dbReference type="InterPro" id="IPR001466">
    <property type="entry name" value="Beta-lactam-related"/>
</dbReference>
<keyword evidence="2" id="KW-0378">Hydrolase</keyword>
<dbReference type="AlphaFoldDB" id="A0A2I2KRT4"/>
<dbReference type="GO" id="GO:0016787">
    <property type="term" value="F:hydrolase activity"/>
    <property type="evidence" value="ECO:0007669"/>
    <property type="project" value="UniProtKB-KW"/>
</dbReference>
<evidence type="ECO:0000313" key="2">
    <source>
        <dbReference type="EMBL" id="SNQ48370.1"/>
    </source>
</evidence>
<accession>A0A2I2KRT4</accession>
<sequence length="384" mass="41246">MGGLVVSTATGWVASQEVVEPADAGVDPVRLEALVRHVRDAMATFPLPSAQLAVARGGQLVLNAAFGDTDLTRRYVLQSAGRTVVASIAWQLLDQGLISLDDTIASIIPEFGTNGKDVVTVEQVLTHTAGLPFAPLGYPKMLSHDERMAAFGRWRLTYPPGARLEFHLTSAAWIIAELVWRRTGVTIAEYLRTRLCEPLGLSLELGVPVERQADSVAPMIATDRTSDDQEVDPWGPWYVSRPEILAAGEPSHSLVGTAADVALHYQAVVHSGRWSPEIVAEATRVRRSEAPHGDQLYGGGDIPTHMGLFTTISGRYNGSWLPTVGSPATWGHGGAAYQLGFYDPEADLSVACLTNGYPLSGYDYTRRGVSYLVNLANLAAATVS</sequence>
<evidence type="ECO:0000259" key="1">
    <source>
        <dbReference type="Pfam" id="PF00144"/>
    </source>
</evidence>
<dbReference type="SUPFAM" id="SSF56601">
    <property type="entry name" value="beta-lactamase/transpeptidase-like"/>
    <property type="match status" value="1"/>
</dbReference>
<evidence type="ECO:0000313" key="3">
    <source>
        <dbReference type="Proteomes" id="UP000234331"/>
    </source>
</evidence>
<feature type="domain" description="Beta-lactamase-related" evidence="1">
    <location>
        <begin position="36"/>
        <end position="359"/>
    </location>
</feature>
<organism evidence="2 3">
    <name type="scientific">Frankia canadensis</name>
    <dbReference type="NCBI Taxonomy" id="1836972"/>
    <lineage>
        <taxon>Bacteria</taxon>
        <taxon>Bacillati</taxon>
        <taxon>Actinomycetota</taxon>
        <taxon>Actinomycetes</taxon>
        <taxon>Frankiales</taxon>
        <taxon>Frankiaceae</taxon>
        <taxon>Frankia</taxon>
    </lineage>
</organism>
<proteinExistence type="predicted"/>
<dbReference type="Gene3D" id="3.40.710.10">
    <property type="entry name" value="DD-peptidase/beta-lactamase superfamily"/>
    <property type="match status" value="1"/>
</dbReference>
<dbReference type="PANTHER" id="PTHR43283">
    <property type="entry name" value="BETA-LACTAMASE-RELATED"/>
    <property type="match status" value="1"/>
</dbReference>
<keyword evidence="3" id="KW-1185">Reference proteome</keyword>
<dbReference type="InterPro" id="IPR050789">
    <property type="entry name" value="Diverse_Enzym_Activities"/>
</dbReference>
<gene>
    <name evidence="2" type="ORF">FRACA_2410007</name>
</gene>
<reference evidence="2 3" key="1">
    <citation type="submission" date="2017-06" db="EMBL/GenBank/DDBJ databases">
        <authorList>
            <person name="Kim H.J."/>
            <person name="Triplett B.A."/>
        </authorList>
    </citation>
    <scope>NUCLEOTIDE SEQUENCE [LARGE SCALE GENOMIC DNA]</scope>
    <source>
        <strain evidence="2">FRACA_ARgP5</strain>
    </source>
</reference>
<dbReference type="InterPro" id="IPR012338">
    <property type="entry name" value="Beta-lactam/transpept-like"/>
</dbReference>
<protein>
    <submittedName>
        <fullName evidence="2">Serine hydrolase</fullName>
    </submittedName>
</protein>
<dbReference type="OrthoDB" id="9809635at2"/>